<dbReference type="Proteomes" id="UP000319160">
    <property type="component" value="Unassembled WGS sequence"/>
</dbReference>
<name>A0A553HQ29_9PEZI</name>
<evidence type="ECO:0000256" key="1">
    <source>
        <dbReference type="SAM" id="MobiDB-lite"/>
    </source>
</evidence>
<evidence type="ECO:0000313" key="2">
    <source>
        <dbReference type="EMBL" id="TRX90056.1"/>
    </source>
</evidence>
<dbReference type="EMBL" id="VFLP01000059">
    <property type="protein sequence ID" value="TRX90056.1"/>
    <property type="molecule type" value="Genomic_DNA"/>
</dbReference>
<gene>
    <name evidence="2" type="ORF">FHL15_008975</name>
</gene>
<accession>A0A553HQ29</accession>
<comment type="caution">
    <text evidence="2">The sequence shown here is derived from an EMBL/GenBank/DDBJ whole genome shotgun (WGS) entry which is preliminary data.</text>
</comment>
<feature type="region of interest" description="Disordered" evidence="1">
    <location>
        <begin position="311"/>
        <end position="352"/>
    </location>
</feature>
<dbReference type="AlphaFoldDB" id="A0A553HQ29"/>
<keyword evidence="3" id="KW-1185">Reference proteome</keyword>
<proteinExistence type="predicted"/>
<dbReference type="OrthoDB" id="4724625at2759"/>
<evidence type="ECO:0000313" key="3">
    <source>
        <dbReference type="Proteomes" id="UP000319160"/>
    </source>
</evidence>
<organism evidence="2 3">
    <name type="scientific">Xylaria flabelliformis</name>
    <dbReference type="NCBI Taxonomy" id="2512241"/>
    <lineage>
        <taxon>Eukaryota</taxon>
        <taxon>Fungi</taxon>
        <taxon>Dikarya</taxon>
        <taxon>Ascomycota</taxon>
        <taxon>Pezizomycotina</taxon>
        <taxon>Sordariomycetes</taxon>
        <taxon>Xylariomycetidae</taxon>
        <taxon>Xylariales</taxon>
        <taxon>Xylariaceae</taxon>
        <taxon>Xylaria</taxon>
    </lineage>
</organism>
<protein>
    <submittedName>
        <fullName evidence="2">Uncharacterized protein</fullName>
    </submittedName>
</protein>
<reference evidence="3" key="1">
    <citation type="submission" date="2019-06" db="EMBL/GenBank/DDBJ databases">
        <title>Draft genome sequence of the griseofulvin-producing fungus Xylaria cubensis strain G536.</title>
        <authorList>
            <person name="Mead M.E."/>
            <person name="Raja H.A."/>
            <person name="Steenwyk J.L."/>
            <person name="Knowles S.L."/>
            <person name="Oberlies N.H."/>
            <person name="Rokas A."/>
        </authorList>
    </citation>
    <scope>NUCLEOTIDE SEQUENCE [LARGE SCALE GENOMIC DNA]</scope>
    <source>
        <strain evidence="3">G536</strain>
    </source>
</reference>
<sequence length="389" mass="45281">MSQPAPDSIVRAIANLGQDHLVFEGILTEYCKKPILVYITFWDGDSPDVRKPSLPPHDFGGVPVENVGCIIENYKTAFAPLLASSKTRALYKRIRTQRSKHTESGRILSLYEFRDAADKPIDYLFLENFHKTNIDNAPKIRRALQGFVDIPRGPNESKVDWWPNLIVRLSELWDVMGPYDRLKVDSHETVKRLAFAEIFGVLGSGRVRLQDYLILINSKWIDKRTVEKYNFFEKNHNIHNWRLRYAVKSYDVTEKLPNDITFARIEDFDYHQRFQAKMIEKFMAAWNTVPDLNPPRAFFVRWKTDEEKKKEEKELNERLNPSARCGRDSTTPTTFEVYEENSEGENSTAPLTIEEEMRCQPVLGFTERLDDDESSIVVWDPDDISDTEH</sequence>